<dbReference type="PANTHER" id="PTHR43066">
    <property type="entry name" value="RHOMBOID-RELATED PROTEIN"/>
    <property type="match status" value="1"/>
</dbReference>
<gene>
    <name evidence="7" type="ORF">A2161_21200</name>
</gene>
<evidence type="ECO:0000256" key="3">
    <source>
        <dbReference type="ARBA" id="ARBA00022989"/>
    </source>
</evidence>
<dbReference type="InterPro" id="IPR035952">
    <property type="entry name" value="Rhomboid-like_sf"/>
</dbReference>
<proteinExistence type="predicted"/>
<dbReference type="Gene3D" id="1.25.40.10">
    <property type="entry name" value="Tetratricopeptide repeat domain"/>
    <property type="match status" value="2"/>
</dbReference>
<dbReference type="EMBL" id="MGDD01000171">
    <property type="protein sequence ID" value="OGL45544.1"/>
    <property type="molecule type" value="Genomic_DNA"/>
</dbReference>
<keyword evidence="2 5" id="KW-0812">Transmembrane</keyword>
<evidence type="ECO:0000256" key="4">
    <source>
        <dbReference type="ARBA" id="ARBA00023136"/>
    </source>
</evidence>
<feature type="transmembrane region" description="Helical" evidence="5">
    <location>
        <begin position="205"/>
        <end position="223"/>
    </location>
</feature>
<keyword evidence="4 5" id="KW-0472">Membrane</keyword>
<evidence type="ECO:0000259" key="6">
    <source>
        <dbReference type="Pfam" id="PF01694"/>
    </source>
</evidence>
<feature type="transmembrane region" description="Helical" evidence="5">
    <location>
        <begin position="230"/>
        <end position="252"/>
    </location>
</feature>
<feature type="transmembrane region" description="Helical" evidence="5">
    <location>
        <begin position="139"/>
        <end position="164"/>
    </location>
</feature>
<evidence type="ECO:0000256" key="5">
    <source>
        <dbReference type="SAM" id="Phobius"/>
    </source>
</evidence>
<evidence type="ECO:0000256" key="2">
    <source>
        <dbReference type="ARBA" id="ARBA00022692"/>
    </source>
</evidence>
<dbReference type="SUPFAM" id="SSF144091">
    <property type="entry name" value="Rhomboid-like"/>
    <property type="match status" value="1"/>
</dbReference>
<feature type="domain" description="Peptidase S54 rhomboid" evidence="6">
    <location>
        <begin position="138"/>
        <end position="293"/>
    </location>
</feature>
<comment type="subcellular location">
    <subcellularLocation>
        <location evidence="1">Membrane</location>
        <topology evidence="1">Multi-pass membrane protein</topology>
    </subcellularLocation>
</comment>
<dbReference type="InterPro" id="IPR011990">
    <property type="entry name" value="TPR-like_helical_dom_sf"/>
</dbReference>
<dbReference type="AlphaFoldDB" id="A0A1F7RX04"/>
<feature type="transmembrane region" description="Helical" evidence="5">
    <location>
        <begin position="272"/>
        <end position="292"/>
    </location>
</feature>
<dbReference type="InterPro" id="IPR022764">
    <property type="entry name" value="Peptidase_S54_rhomboid_dom"/>
</dbReference>
<dbReference type="Gene3D" id="1.20.1540.10">
    <property type="entry name" value="Rhomboid-like"/>
    <property type="match status" value="1"/>
</dbReference>
<organism evidence="7 8">
    <name type="scientific">Candidatus Schekmanbacteria bacterium RBG_13_48_7</name>
    <dbReference type="NCBI Taxonomy" id="1817878"/>
    <lineage>
        <taxon>Bacteria</taxon>
        <taxon>Candidatus Schekmaniibacteriota</taxon>
    </lineage>
</organism>
<evidence type="ECO:0000256" key="1">
    <source>
        <dbReference type="ARBA" id="ARBA00004141"/>
    </source>
</evidence>
<accession>A0A1F7RX04</accession>
<comment type="caution">
    <text evidence="7">The sequence shown here is derived from an EMBL/GenBank/DDBJ whole genome shotgun (WGS) entry which is preliminary data.</text>
</comment>
<feature type="transmembrane region" description="Helical" evidence="5">
    <location>
        <begin position="176"/>
        <end position="193"/>
    </location>
</feature>
<dbReference type="GO" id="GO:0016020">
    <property type="term" value="C:membrane"/>
    <property type="evidence" value="ECO:0007669"/>
    <property type="project" value="UniProtKB-SubCell"/>
</dbReference>
<sequence length="496" mass="57453">MIFLLPFGHDAYIKKIPYVTFVLIGINVLIFLITSQIVPSREENFSKVKIEYDFFRSVAYQKYSQEIEKELGLEEKDLSLIKKIKIIENEIVKRLNEHKFNDLSQEEYDQWNNINDKYQKAKDKLIFPKYGFVPGNFKFYGLITSLFLHAGFFHLFGNMLFLYLAGAAVEERWGSVAFAVFYFAAGISADLSHAVDNMHSMEPCIGASGAIAGLMGVFLARFYNARIKFFYLYFWPLYPRFGTFSATAKIMLPLWLGSQLLQYMFMSDIANVAFLAHIGGFFFGLIVAAIIVKCRFEGKLLEVSEDLGSTKYKVSPRLIEANKLFDTGKTNESIAIYREILKHNSNDYDANYSILHAYFVSNMFPEAVPHVEWLLQYYQKHAMNDEIIELCFKLKEKFPDKYLGSKIKFAIAKSMEELGDWEYANAEYNEIIKLDSDERQKNKAMFQKARIFRDKLGKPEKALLLYELIQTKDTAGTWKEVIQQEIQLTKRHLSGN</sequence>
<keyword evidence="3 5" id="KW-1133">Transmembrane helix</keyword>
<dbReference type="GO" id="GO:0004252">
    <property type="term" value="F:serine-type endopeptidase activity"/>
    <property type="evidence" value="ECO:0007669"/>
    <property type="project" value="InterPro"/>
</dbReference>
<dbReference type="SUPFAM" id="SSF48452">
    <property type="entry name" value="TPR-like"/>
    <property type="match status" value="1"/>
</dbReference>
<dbReference type="Proteomes" id="UP000179266">
    <property type="component" value="Unassembled WGS sequence"/>
</dbReference>
<protein>
    <recommendedName>
        <fullName evidence="6">Peptidase S54 rhomboid domain-containing protein</fullName>
    </recommendedName>
</protein>
<feature type="transmembrane region" description="Helical" evidence="5">
    <location>
        <begin position="16"/>
        <end position="38"/>
    </location>
</feature>
<name>A0A1F7RX04_9BACT</name>
<evidence type="ECO:0000313" key="8">
    <source>
        <dbReference type="Proteomes" id="UP000179266"/>
    </source>
</evidence>
<reference evidence="7 8" key="1">
    <citation type="journal article" date="2016" name="Nat. Commun.">
        <title>Thousands of microbial genomes shed light on interconnected biogeochemical processes in an aquifer system.</title>
        <authorList>
            <person name="Anantharaman K."/>
            <person name="Brown C.T."/>
            <person name="Hug L.A."/>
            <person name="Sharon I."/>
            <person name="Castelle C.J."/>
            <person name="Probst A.J."/>
            <person name="Thomas B.C."/>
            <person name="Singh A."/>
            <person name="Wilkins M.J."/>
            <person name="Karaoz U."/>
            <person name="Brodie E.L."/>
            <person name="Williams K.H."/>
            <person name="Hubbard S.S."/>
            <person name="Banfield J.F."/>
        </authorList>
    </citation>
    <scope>NUCLEOTIDE SEQUENCE [LARGE SCALE GENOMIC DNA]</scope>
</reference>
<dbReference type="PANTHER" id="PTHR43066:SF11">
    <property type="entry name" value="PEPTIDASE S54 RHOMBOID DOMAIN-CONTAINING PROTEIN"/>
    <property type="match status" value="1"/>
</dbReference>
<dbReference type="Pfam" id="PF01694">
    <property type="entry name" value="Rhomboid"/>
    <property type="match status" value="1"/>
</dbReference>
<evidence type="ECO:0000313" key="7">
    <source>
        <dbReference type="EMBL" id="OGL45544.1"/>
    </source>
</evidence>